<organism evidence="2 3">
    <name type="scientific">Ferrimonas sediminum</name>
    <dbReference type="NCBI Taxonomy" id="718193"/>
    <lineage>
        <taxon>Bacteria</taxon>
        <taxon>Pseudomonadati</taxon>
        <taxon>Pseudomonadota</taxon>
        <taxon>Gammaproteobacteria</taxon>
        <taxon>Alteromonadales</taxon>
        <taxon>Ferrimonadaceae</taxon>
        <taxon>Ferrimonas</taxon>
    </lineage>
</organism>
<gene>
    <name evidence="2" type="ORF">SAMN04488540_106121</name>
</gene>
<reference evidence="3" key="1">
    <citation type="submission" date="2016-10" db="EMBL/GenBank/DDBJ databases">
        <authorList>
            <person name="Varghese N."/>
            <person name="Submissions S."/>
        </authorList>
    </citation>
    <scope>NUCLEOTIDE SEQUENCE [LARGE SCALE GENOMIC DNA]</scope>
    <source>
        <strain evidence="3">DSM 23317</strain>
    </source>
</reference>
<dbReference type="InterPro" id="IPR001633">
    <property type="entry name" value="EAL_dom"/>
</dbReference>
<dbReference type="Gene3D" id="3.20.20.450">
    <property type="entry name" value="EAL domain"/>
    <property type="match status" value="1"/>
</dbReference>
<dbReference type="PROSITE" id="PS50883">
    <property type="entry name" value="EAL"/>
    <property type="match status" value="1"/>
</dbReference>
<dbReference type="PANTHER" id="PTHR33121">
    <property type="entry name" value="CYCLIC DI-GMP PHOSPHODIESTERASE PDEF"/>
    <property type="match status" value="1"/>
</dbReference>
<feature type="domain" description="EAL" evidence="1">
    <location>
        <begin position="1"/>
        <end position="144"/>
    </location>
</feature>
<sequence length="144" mass="15425">MLLCDRLNRSRVEPQQLCVEITVTAAVAHLTKASELLWAKGVRFTLDDFGSGISSFGYIKALQVDYLKTDGDVVRDIGTDPQDRVLVVAIHNIGCAMGMAAVVECVEEDSETLPKVIGVNYAQGFGIAPPPSSAEVAVSRLGVF</sequence>
<dbReference type="AlphaFoldDB" id="A0A1G8SAP5"/>
<name>A0A1G8SAP5_9GAMM</name>
<dbReference type="CDD" id="cd01948">
    <property type="entry name" value="EAL"/>
    <property type="match status" value="1"/>
</dbReference>
<dbReference type="PANTHER" id="PTHR33121:SF23">
    <property type="entry name" value="CYCLIC DI-GMP PHOSPHODIESTERASE PDEB"/>
    <property type="match status" value="1"/>
</dbReference>
<protein>
    <submittedName>
        <fullName evidence="2">EAL domain-containing protein</fullName>
    </submittedName>
</protein>
<dbReference type="InterPro" id="IPR035919">
    <property type="entry name" value="EAL_sf"/>
</dbReference>
<proteinExistence type="predicted"/>
<dbReference type="Proteomes" id="UP000199527">
    <property type="component" value="Unassembled WGS sequence"/>
</dbReference>
<dbReference type="InterPro" id="IPR050706">
    <property type="entry name" value="Cyclic-di-GMP_PDE-like"/>
</dbReference>
<dbReference type="EMBL" id="FNEM01000006">
    <property type="protein sequence ID" value="SDJ26271.1"/>
    <property type="molecule type" value="Genomic_DNA"/>
</dbReference>
<accession>A0A1G8SAP5</accession>
<dbReference type="SMART" id="SM00052">
    <property type="entry name" value="EAL"/>
    <property type="match status" value="1"/>
</dbReference>
<keyword evidence="3" id="KW-1185">Reference proteome</keyword>
<dbReference type="SUPFAM" id="SSF141868">
    <property type="entry name" value="EAL domain-like"/>
    <property type="match status" value="1"/>
</dbReference>
<evidence type="ECO:0000313" key="3">
    <source>
        <dbReference type="Proteomes" id="UP000199527"/>
    </source>
</evidence>
<evidence type="ECO:0000313" key="2">
    <source>
        <dbReference type="EMBL" id="SDJ26271.1"/>
    </source>
</evidence>
<dbReference type="Pfam" id="PF00563">
    <property type="entry name" value="EAL"/>
    <property type="match status" value="1"/>
</dbReference>
<evidence type="ECO:0000259" key="1">
    <source>
        <dbReference type="PROSITE" id="PS50883"/>
    </source>
</evidence>
<dbReference type="GO" id="GO:0071111">
    <property type="term" value="F:cyclic-guanylate-specific phosphodiesterase activity"/>
    <property type="evidence" value="ECO:0007669"/>
    <property type="project" value="InterPro"/>
</dbReference>